<dbReference type="PROSITE" id="PS00028">
    <property type="entry name" value="ZINC_FINGER_C2H2_1"/>
    <property type="match status" value="1"/>
</dbReference>
<comment type="caution">
    <text evidence="3">The sequence shown here is derived from an EMBL/GenBank/DDBJ whole genome shotgun (WGS) entry which is preliminary data.</text>
</comment>
<evidence type="ECO:0000313" key="3">
    <source>
        <dbReference type="EMBL" id="KAJ3834651.1"/>
    </source>
</evidence>
<dbReference type="EMBL" id="MU806502">
    <property type="protein sequence ID" value="KAJ3834651.1"/>
    <property type="molecule type" value="Genomic_DNA"/>
</dbReference>
<organism evidence="3 4">
    <name type="scientific">Lentinula raphanica</name>
    <dbReference type="NCBI Taxonomy" id="153919"/>
    <lineage>
        <taxon>Eukaryota</taxon>
        <taxon>Fungi</taxon>
        <taxon>Dikarya</taxon>
        <taxon>Basidiomycota</taxon>
        <taxon>Agaricomycotina</taxon>
        <taxon>Agaricomycetes</taxon>
        <taxon>Agaricomycetidae</taxon>
        <taxon>Agaricales</taxon>
        <taxon>Marasmiineae</taxon>
        <taxon>Omphalotaceae</taxon>
        <taxon>Lentinula</taxon>
    </lineage>
</organism>
<feature type="domain" description="C2H2-type" evidence="2">
    <location>
        <begin position="150"/>
        <end position="181"/>
    </location>
</feature>
<accession>A0AA38P200</accession>
<proteinExistence type="predicted"/>
<dbReference type="Gene3D" id="3.30.160.60">
    <property type="entry name" value="Classic Zinc Finger"/>
    <property type="match status" value="1"/>
</dbReference>
<keyword evidence="1" id="KW-0862">Zinc</keyword>
<evidence type="ECO:0000256" key="1">
    <source>
        <dbReference type="PROSITE-ProRule" id="PRU00042"/>
    </source>
</evidence>
<evidence type="ECO:0000259" key="2">
    <source>
        <dbReference type="PROSITE" id="PS50157"/>
    </source>
</evidence>
<dbReference type="GO" id="GO:0008270">
    <property type="term" value="F:zinc ion binding"/>
    <property type="evidence" value="ECO:0007669"/>
    <property type="project" value="UniProtKB-KW"/>
</dbReference>
<name>A0AA38P200_9AGAR</name>
<reference evidence="3" key="1">
    <citation type="submission" date="2022-08" db="EMBL/GenBank/DDBJ databases">
        <authorList>
            <consortium name="DOE Joint Genome Institute"/>
            <person name="Min B."/>
            <person name="Riley R."/>
            <person name="Sierra-Patev S."/>
            <person name="Naranjo-Ortiz M."/>
            <person name="Looney B."/>
            <person name="Konkel Z."/>
            <person name="Slot J.C."/>
            <person name="Sakamoto Y."/>
            <person name="Steenwyk J.L."/>
            <person name="Rokas A."/>
            <person name="Carro J."/>
            <person name="Camarero S."/>
            <person name="Ferreira P."/>
            <person name="Molpeceres G."/>
            <person name="Ruiz-Duenas F.J."/>
            <person name="Serrano A."/>
            <person name="Henrissat B."/>
            <person name="Drula E."/>
            <person name="Hughes K.W."/>
            <person name="Mata J.L."/>
            <person name="Ishikawa N.K."/>
            <person name="Vargas-Isla R."/>
            <person name="Ushijima S."/>
            <person name="Smith C.A."/>
            <person name="Ahrendt S."/>
            <person name="Andreopoulos W."/>
            <person name="He G."/>
            <person name="Labutti K."/>
            <person name="Lipzen A."/>
            <person name="Ng V."/>
            <person name="Sandor L."/>
            <person name="Barry K."/>
            <person name="Martinez A.T."/>
            <person name="Xiao Y."/>
            <person name="Gibbons J.G."/>
            <person name="Terashima K."/>
            <person name="Hibbett D.S."/>
            <person name="Grigoriev I.V."/>
        </authorList>
    </citation>
    <scope>NUCLEOTIDE SEQUENCE</scope>
    <source>
        <strain evidence="3">TFB9207</strain>
    </source>
</reference>
<dbReference type="InterPro" id="IPR013087">
    <property type="entry name" value="Znf_C2H2_type"/>
</dbReference>
<keyword evidence="1" id="KW-0479">Metal-binding</keyword>
<protein>
    <recommendedName>
        <fullName evidence="2">C2H2-type domain-containing protein</fullName>
    </recommendedName>
</protein>
<sequence>MTADAAKTISTLISSYSATTTGSLKAYQRSQKMAKLSTLKLKNMYNMYYNRSFYWKMEPMTPEVWYQVAVNFFEGEETQFEARFWSALLNTPLAPETLVPLHAPLSLAIDMDTQSSFPCHCHDCERGPYVSKQSRDKHFFSKHLKVDNHFPCHLCERSYQHKASLRRHLQIDHGIHSSNRQYSAQP</sequence>
<keyword evidence="1" id="KW-0863">Zinc-finger</keyword>
<dbReference type="PROSITE" id="PS50157">
    <property type="entry name" value="ZINC_FINGER_C2H2_2"/>
    <property type="match status" value="1"/>
</dbReference>
<dbReference type="AlphaFoldDB" id="A0AA38P200"/>
<dbReference type="Proteomes" id="UP001163846">
    <property type="component" value="Unassembled WGS sequence"/>
</dbReference>
<gene>
    <name evidence="3" type="ORF">F5878DRAFT_347289</name>
</gene>
<keyword evidence="4" id="KW-1185">Reference proteome</keyword>
<evidence type="ECO:0000313" key="4">
    <source>
        <dbReference type="Proteomes" id="UP001163846"/>
    </source>
</evidence>